<sequence length="143" mass="15616">MLSVIVSMMEFGESPFLSVAYDPDLDAYTGVSPCSALSKLEKMGFVRVMDVQPAAVGDCATVRLESRSDFLSAFAAGVKEFENGRDLYYADYSQHPFAFSCGHQHAAARAKRPCKPYRASAGYMCHGFPDADNGETRFMQGGE</sequence>
<evidence type="ECO:0000313" key="1">
    <source>
        <dbReference type="EMBL" id="TND51969.1"/>
    </source>
</evidence>
<name>A0AAX2UQB5_AERVE</name>
<reference evidence="1" key="2">
    <citation type="journal article" date="2019" name="PLoS ONE">
        <title>Identification and characterization of putative Aeromonas spp. T3SS effectors.</title>
        <authorList>
            <person name="Rangel L.T."/>
            <person name="Marden J."/>
            <person name="Colston S."/>
            <person name="Setubal J.C."/>
            <person name="Graf J."/>
            <person name="Gogarten J.P."/>
        </authorList>
    </citation>
    <scope>NUCLEOTIDE SEQUENCE</scope>
    <source>
        <strain evidence="1">BAQ071013-135</strain>
    </source>
</reference>
<comment type="caution">
    <text evidence="1">The sequence shown here is derived from an EMBL/GenBank/DDBJ whole genome shotgun (WGS) entry which is preliminary data.</text>
</comment>
<reference evidence="1" key="1">
    <citation type="submission" date="2017-10" db="EMBL/GenBank/DDBJ databases">
        <authorList>
            <person name="Colston S.M."/>
            <person name="Graf J."/>
        </authorList>
    </citation>
    <scope>NUCLEOTIDE SEQUENCE</scope>
    <source>
        <strain evidence="1">BAQ071013-135</strain>
    </source>
</reference>
<evidence type="ECO:0008006" key="3">
    <source>
        <dbReference type="Google" id="ProtNLM"/>
    </source>
</evidence>
<dbReference type="Proteomes" id="UP000796104">
    <property type="component" value="Unassembled WGS sequence"/>
</dbReference>
<dbReference type="AlphaFoldDB" id="A0AAX2UQB5"/>
<accession>A0AAX2UQB5</accession>
<evidence type="ECO:0000313" key="2">
    <source>
        <dbReference type="Proteomes" id="UP000796104"/>
    </source>
</evidence>
<proteinExistence type="predicted"/>
<protein>
    <recommendedName>
        <fullName evidence="3">MarR family transcriptional regulator</fullName>
    </recommendedName>
</protein>
<dbReference type="EMBL" id="PDXJ01000025">
    <property type="protein sequence ID" value="TND51969.1"/>
    <property type="molecule type" value="Genomic_DNA"/>
</dbReference>
<organism evidence="1 2">
    <name type="scientific">Aeromonas veronii</name>
    <dbReference type="NCBI Taxonomy" id="654"/>
    <lineage>
        <taxon>Bacteria</taxon>
        <taxon>Pseudomonadati</taxon>
        <taxon>Pseudomonadota</taxon>
        <taxon>Gammaproteobacteria</taxon>
        <taxon>Aeromonadales</taxon>
        <taxon>Aeromonadaceae</taxon>
        <taxon>Aeromonas</taxon>
    </lineage>
</organism>
<gene>
    <name evidence="1" type="ORF">CF123_17785</name>
</gene>